<dbReference type="Gene3D" id="3.40.50.300">
    <property type="entry name" value="P-loop containing nucleotide triphosphate hydrolases"/>
    <property type="match status" value="1"/>
</dbReference>
<organism evidence="2 3">
    <name type="scientific">Polaribacter dokdonensis DSW-5</name>
    <dbReference type="NCBI Taxonomy" id="1300348"/>
    <lineage>
        <taxon>Bacteria</taxon>
        <taxon>Pseudomonadati</taxon>
        <taxon>Bacteroidota</taxon>
        <taxon>Flavobacteriia</taxon>
        <taxon>Flavobacteriales</taxon>
        <taxon>Flavobacteriaceae</taxon>
    </lineage>
</organism>
<proteinExistence type="predicted"/>
<comment type="caution">
    <text evidence="2">The sequence shown here is derived from an EMBL/GenBank/DDBJ whole genome shotgun (WGS) entry which is preliminary data.</text>
</comment>
<evidence type="ECO:0000259" key="1">
    <source>
        <dbReference type="Pfam" id="PF13521"/>
    </source>
</evidence>
<dbReference type="Proteomes" id="UP000183071">
    <property type="component" value="Unassembled WGS sequence"/>
</dbReference>
<reference evidence="2 3" key="1">
    <citation type="submission" date="2016-10" db="EMBL/GenBank/DDBJ databases">
        <authorList>
            <person name="Varghese N."/>
            <person name="Submissions S."/>
        </authorList>
    </citation>
    <scope>NUCLEOTIDE SEQUENCE [LARGE SCALE GENOMIC DNA]</scope>
    <source>
        <strain evidence="2 3">DSW-5</strain>
    </source>
</reference>
<gene>
    <name evidence="2" type="ORF">SAMN05444353_1582</name>
</gene>
<keyword evidence="3" id="KW-1185">Reference proteome</keyword>
<name>A0A1H5IP05_9FLAO</name>
<protein>
    <submittedName>
        <fullName evidence="2">Predicted ATPase</fullName>
    </submittedName>
</protein>
<accession>A0A1H5IP05</accession>
<dbReference type="InterPro" id="IPR027417">
    <property type="entry name" value="P-loop_NTPase"/>
</dbReference>
<dbReference type="EMBL" id="FNUE01000002">
    <property type="protein sequence ID" value="SEE41986.1"/>
    <property type="molecule type" value="Genomic_DNA"/>
</dbReference>
<evidence type="ECO:0000313" key="3">
    <source>
        <dbReference type="Proteomes" id="UP000183071"/>
    </source>
</evidence>
<dbReference type="InterPro" id="IPR038727">
    <property type="entry name" value="NadR/Ttd14_AAA_dom"/>
</dbReference>
<feature type="domain" description="NadR/Ttd14 AAA" evidence="1">
    <location>
        <begin position="31"/>
        <end position="195"/>
    </location>
</feature>
<dbReference type="Pfam" id="PF13521">
    <property type="entry name" value="AAA_28"/>
    <property type="match status" value="1"/>
</dbReference>
<sequence length="207" mass="24096">MRMIYFCKLSTILKIKNNNSKLNFLKNNQLKIVLIGGPGTGKTSVLNALKERGYFCLEEVSRAVTLQAQKDGIDQLFLTEPLLFSKKLLEGREQQFLEAENSKKNLVFFDRGIPDVKAYLDYFKSDYPSTFTEKNKEYKYNIIFHFAPWKEIHVTDNERYESFEESIKIDQYLKEAYSSLGYKLIDVPFGSIKDRTDFIINSLSSEC</sequence>
<dbReference type="SUPFAM" id="SSF52540">
    <property type="entry name" value="P-loop containing nucleoside triphosphate hydrolases"/>
    <property type="match status" value="1"/>
</dbReference>
<evidence type="ECO:0000313" key="2">
    <source>
        <dbReference type="EMBL" id="SEE41986.1"/>
    </source>
</evidence>